<dbReference type="EMBL" id="CP038802">
    <property type="protein sequence ID" value="UTY27646.1"/>
    <property type="molecule type" value="Genomic_DNA"/>
</dbReference>
<reference evidence="1" key="1">
    <citation type="submission" date="2019-04" db="EMBL/GenBank/DDBJ databases">
        <title>Whole genome sequencing of oral phylogroup 2 treponemes.</title>
        <authorList>
            <person name="Chan Y."/>
            <person name="Zeng H.H."/>
            <person name="Yu X.L."/>
            <person name="Leung W.K."/>
            <person name="Watt R.M."/>
        </authorList>
    </citation>
    <scope>NUCLEOTIDE SEQUENCE</scope>
    <source>
        <strain evidence="1">OMZ 847</strain>
    </source>
</reference>
<protein>
    <submittedName>
        <fullName evidence="1">Uncharacterized protein</fullName>
    </submittedName>
</protein>
<dbReference type="RefSeq" id="WP_255805670.1">
    <property type="nucleotide sequence ID" value="NZ_CP038802.1"/>
</dbReference>
<accession>A0ABY5HTZ6</accession>
<evidence type="ECO:0000313" key="2">
    <source>
        <dbReference type="Proteomes" id="UP001059401"/>
    </source>
</evidence>
<name>A0ABY5HTZ6_9SPIR</name>
<organism evidence="1 2">
    <name type="scientific">Treponema putidum</name>
    <dbReference type="NCBI Taxonomy" id="221027"/>
    <lineage>
        <taxon>Bacteria</taxon>
        <taxon>Pseudomonadati</taxon>
        <taxon>Spirochaetota</taxon>
        <taxon>Spirochaetia</taxon>
        <taxon>Spirochaetales</taxon>
        <taxon>Treponemataceae</taxon>
        <taxon>Treponema</taxon>
    </lineage>
</organism>
<dbReference type="Proteomes" id="UP001059401">
    <property type="component" value="Chromosome"/>
</dbReference>
<sequence>MLYFLNRPLILEQVIAKAFSEYFTALRTQDYYRNWSINVTVEHPFSLMLPEFTYNASLFPSVVISSETDDKPTELTNLVETQSLMLEKADLPLMEEAGYMVHEELLADLEKEFLNKERLYGVTYIIRRQEKISVEIWSENIQLKNELYEMCRLFITGGIKDALREYSKKNNLAIFDNTLHGDRSGNFNYDFGIKLAGSKLSFAADYFIEQSIIDTEIKENKNIIWEVIDNVKRS</sequence>
<evidence type="ECO:0000313" key="1">
    <source>
        <dbReference type="EMBL" id="UTY27646.1"/>
    </source>
</evidence>
<gene>
    <name evidence="1" type="ORF">E4N76_00585</name>
</gene>
<keyword evidence="2" id="KW-1185">Reference proteome</keyword>
<proteinExistence type="predicted"/>